<name>A0A9D4NCM5_DREPO</name>
<keyword evidence="2" id="KW-1185">Reference proteome</keyword>
<dbReference type="AlphaFoldDB" id="A0A9D4NCM5"/>
<evidence type="ECO:0000313" key="2">
    <source>
        <dbReference type="Proteomes" id="UP000828390"/>
    </source>
</evidence>
<dbReference type="Proteomes" id="UP000828390">
    <property type="component" value="Unassembled WGS sequence"/>
</dbReference>
<comment type="caution">
    <text evidence="1">The sequence shown here is derived from an EMBL/GenBank/DDBJ whole genome shotgun (WGS) entry which is preliminary data.</text>
</comment>
<evidence type="ECO:0000313" key="1">
    <source>
        <dbReference type="EMBL" id="KAH3893958.1"/>
    </source>
</evidence>
<accession>A0A9D4NCM5</accession>
<sequence>MNNNDKDIDAISFYSLLACGCTQKWSGQTTAWDYTDDGRTGGLTCSFAGVGAQGGLQRFHNVVH</sequence>
<reference evidence="1" key="2">
    <citation type="submission" date="2020-11" db="EMBL/GenBank/DDBJ databases">
        <authorList>
            <person name="McCartney M.A."/>
            <person name="Auch B."/>
            <person name="Kono T."/>
            <person name="Mallez S."/>
            <person name="Becker A."/>
            <person name="Gohl D.M."/>
            <person name="Silverstein K.A.T."/>
            <person name="Koren S."/>
            <person name="Bechman K.B."/>
            <person name="Herman A."/>
            <person name="Abrahante J.E."/>
            <person name="Garbe J."/>
        </authorList>
    </citation>
    <scope>NUCLEOTIDE SEQUENCE</scope>
    <source>
        <strain evidence="1">Duluth1</strain>
        <tissue evidence="1">Whole animal</tissue>
    </source>
</reference>
<protein>
    <submittedName>
        <fullName evidence="1">Uncharacterized protein</fullName>
    </submittedName>
</protein>
<reference evidence="1" key="1">
    <citation type="journal article" date="2019" name="bioRxiv">
        <title>The Genome of the Zebra Mussel, Dreissena polymorpha: A Resource for Invasive Species Research.</title>
        <authorList>
            <person name="McCartney M.A."/>
            <person name="Auch B."/>
            <person name="Kono T."/>
            <person name="Mallez S."/>
            <person name="Zhang Y."/>
            <person name="Obille A."/>
            <person name="Becker A."/>
            <person name="Abrahante J.E."/>
            <person name="Garbe J."/>
            <person name="Badalamenti J.P."/>
            <person name="Herman A."/>
            <person name="Mangelson H."/>
            <person name="Liachko I."/>
            <person name="Sullivan S."/>
            <person name="Sone E.D."/>
            <person name="Koren S."/>
            <person name="Silverstein K.A.T."/>
            <person name="Beckman K.B."/>
            <person name="Gohl D.M."/>
        </authorList>
    </citation>
    <scope>NUCLEOTIDE SEQUENCE</scope>
    <source>
        <strain evidence="1">Duluth1</strain>
        <tissue evidence="1">Whole animal</tissue>
    </source>
</reference>
<proteinExistence type="predicted"/>
<dbReference type="PROSITE" id="PS51257">
    <property type="entry name" value="PROKAR_LIPOPROTEIN"/>
    <property type="match status" value="1"/>
</dbReference>
<gene>
    <name evidence="1" type="ORF">DPMN_018112</name>
</gene>
<dbReference type="EMBL" id="JAIWYP010000001">
    <property type="protein sequence ID" value="KAH3893958.1"/>
    <property type="molecule type" value="Genomic_DNA"/>
</dbReference>
<organism evidence="1 2">
    <name type="scientific">Dreissena polymorpha</name>
    <name type="common">Zebra mussel</name>
    <name type="synonym">Mytilus polymorpha</name>
    <dbReference type="NCBI Taxonomy" id="45954"/>
    <lineage>
        <taxon>Eukaryota</taxon>
        <taxon>Metazoa</taxon>
        <taxon>Spiralia</taxon>
        <taxon>Lophotrochozoa</taxon>
        <taxon>Mollusca</taxon>
        <taxon>Bivalvia</taxon>
        <taxon>Autobranchia</taxon>
        <taxon>Heteroconchia</taxon>
        <taxon>Euheterodonta</taxon>
        <taxon>Imparidentia</taxon>
        <taxon>Neoheterodontei</taxon>
        <taxon>Myida</taxon>
        <taxon>Dreissenoidea</taxon>
        <taxon>Dreissenidae</taxon>
        <taxon>Dreissena</taxon>
    </lineage>
</organism>